<evidence type="ECO:0000256" key="4">
    <source>
        <dbReference type="ARBA" id="ARBA00023235"/>
    </source>
</evidence>
<gene>
    <name evidence="7" type="ORF">O3P16_08300</name>
</gene>
<dbReference type="Gene3D" id="2.40.100.10">
    <property type="entry name" value="Cyclophilin-like"/>
    <property type="match status" value="1"/>
</dbReference>
<feature type="domain" description="PPIase cyclophilin-type" evidence="6">
    <location>
        <begin position="60"/>
        <end position="235"/>
    </location>
</feature>
<protein>
    <recommendedName>
        <fullName evidence="2">peptidylprolyl isomerase</fullName>
        <ecNumber evidence="2">5.2.1.8</ecNumber>
    </recommendedName>
</protein>
<feature type="signal peptide" evidence="5">
    <location>
        <begin position="1"/>
        <end position="23"/>
    </location>
</feature>
<comment type="similarity">
    <text evidence="1">Belongs to the cyclophilin-type PPIase family.</text>
</comment>
<accession>A0ABT4UJ17</accession>
<keyword evidence="3" id="KW-0697">Rotamase</keyword>
<dbReference type="GO" id="GO:0016853">
    <property type="term" value="F:isomerase activity"/>
    <property type="evidence" value="ECO:0007669"/>
    <property type="project" value="UniProtKB-KW"/>
</dbReference>
<organism evidence="7 8">
    <name type="scientific">Polluticaenibacter yanchengensis</name>
    <dbReference type="NCBI Taxonomy" id="3014562"/>
    <lineage>
        <taxon>Bacteria</taxon>
        <taxon>Pseudomonadati</taxon>
        <taxon>Bacteroidota</taxon>
        <taxon>Chitinophagia</taxon>
        <taxon>Chitinophagales</taxon>
        <taxon>Chitinophagaceae</taxon>
        <taxon>Polluticaenibacter</taxon>
    </lineage>
</organism>
<dbReference type="CDD" id="cd00317">
    <property type="entry name" value="cyclophilin"/>
    <property type="match status" value="1"/>
</dbReference>
<dbReference type="PROSITE" id="PS50072">
    <property type="entry name" value="CSA_PPIASE_2"/>
    <property type="match status" value="1"/>
</dbReference>
<dbReference type="PROSITE" id="PS00170">
    <property type="entry name" value="CSA_PPIASE_1"/>
    <property type="match status" value="1"/>
</dbReference>
<dbReference type="InterPro" id="IPR044666">
    <property type="entry name" value="Cyclophilin_A-like"/>
</dbReference>
<dbReference type="RefSeq" id="WP_407031130.1">
    <property type="nucleotide sequence ID" value="NZ_JAQGEF010000007.1"/>
</dbReference>
<evidence type="ECO:0000256" key="1">
    <source>
        <dbReference type="ARBA" id="ARBA00007365"/>
    </source>
</evidence>
<reference evidence="7 8" key="1">
    <citation type="submission" date="2022-12" db="EMBL/GenBank/DDBJ databases">
        <title>Chitinophagaceae gen. sp. nov., a new member of the family Chitinophagaceae, isolated from soil in a chemical factory.</title>
        <authorList>
            <person name="Ke Z."/>
        </authorList>
    </citation>
    <scope>NUCLEOTIDE SEQUENCE [LARGE SCALE GENOMIC DNA]</scope>
    <source>
        <strain evidence="7 8">LY-5</strain>
    </source>
</reference>
<dbReference type="InterPro" id="IPR029000">
    <property type="entry name" value="Cyclophilin-like_dom_sf"/>
</dbReference>
<keyword evidence="4 7" id="KW-0413">Isomerase</keyword>
<dbReference type="InterPro" id="IPR020892">
    <property type="entry name" value="Cyclophilin-type_PPIase_CS"/>
</dbReference>
<keyword evidence="5" id="KW-0732">Signal</keyword>
<dbReference type="Proteomes" id="UP001210231">
    <property type="component" value="Unassembled WGS sequence"/>
</dbReference>
<comment type="caution">
    <text evidence="7">The sequence shown here is derived from an EMBL/GenBank/DDBJ whole genome shotgun (WGS) entry which is preliminary data.</text>
</comment>
<proteinExistence type="inferred from homology"/>
<evidence type="ECO:0000256" key="5">
    <source>
        <dbReference type="SAM" id="SignalP"/>
    </source>
</evidence>
<dbReference type="PANTHER" id="PTHR45625">
    <property type="entry name" value="PEPTIDYL-PROLYL CIS-TRANS ISOMERASE-RELATED"/>
    <property type="match status" value="1"/>
</dbReference>
<evidence type="ECO:0000313" key="7">
    <source>
        <dbReference type="EMBL" id="MDA3614806.1"/>
    </source>
</evidence>
<feature type="chain" id="PRO_5046940866" description="peptidylprolyl isomerase" evidence="5">
    <location>
        <begin position="24"/>
        <end position="249"/>
    </location>
</feature>
<evidence type="ECO:0000259" key="6">
    <source>
        <dbReference type="PROSITE" id="PS50072"/>
    </source>
</evidence>
<dbReference type="SUPFAM" id="SSF50891">
    <property type="entry name" value="Cyclophilin-like"/>
    <property type="match status" value="1"/>
</dbReference>
<name>A0ABT4UJ17_9BACT</name>
<dbReference type="PANTHER" id="PTHR45625:SF4">
    <property type="entry name" value="PEPTIDYLPROLYL ISOMERASE DOMAIN AND WD REPEAT-CONTAINING PROTEIN 1"/>
    <property type="match status" value="1"/>
</dbReference>
<dbReference type="InterPro" id="IPR002130">
    <property type="entry name" value="Cyclophilin-type_PPIase_dom"/>
</dbReference>
<dbReference type="EC" id="5.2.1.8" evidence="2"/>
<evidence type="ECO:0000313" key="8">
    <source>
        <dbReference type="Proteomes" id="UP001210231"/>
    </source>
</evidence>
<dbReference type="Pfam" id="PF00160">
    <property type="entry name" value="Pro_isomerase"/>
    <property type="match status" value="1"/>
</dbReference>
<sequence>MNKLLSLLVLVSVALLSACGSQRSVTKHLTAEEKSILKTYKKKYSSKNDAYRVLVITNKGNMVLRLYNETPLHRDNFVNKVDSGFYNGLLFHRIIKDFMIQGGDPNSRGAKAGETLGEGEAKGGRIPAEIKTDLGIFHERGTLAAARDNNSEKASSNCQFYISQGKVYTLADLKQYAERRGLKLNEAQYQLYTTKGGIPHLDNNYTVFGITEEGLDVLDQLQQVKTGPMDRPENDEPMLLFIVSKLKKK</sequence>
<dbReference type="PROSITE" id="PS51257">
    <property type="entry name" value="PROKAR_LIPOPROTEIN"/>
    <property type="match status" value="1"/>
</dbReference>
<keyword evidence="8" id="KW-1185">Reference proteome</keyword>
<evidence type="ECO:0000256" key="2">
    <source>
        <dbReference type="ARBA" id="ARBA00013194"/>
    </source>
</evidence>
<evidence type="ECO:0000256" key="3">
    <source>
        <dbReference type="ARBA" id="ARBA00023110"/>
    </source>
</evidence>
<dbReference type="EMBL" id="JAQGEF010000007">
    <property type="protein sequence ID" value="MDA3614806.1"/>
    <property type="molecule type" value="Genomic_DNA"/>
</dbReference>